<gene>
    <name evidence="1" type="ORF">GSTUAT00001142001</name>
</gene>
<evidence type="ECO:0000313" key="1">
    <source>
        <dbReference type="EMBL" id="CUS14857.1"/>
    </source>
</evidence>
<name>A0A292Q837_9PEZI</name>
<sequence length="74" mass="8832">MREQLGQADEKVFPDGLFFSDFLSGYGGWMGRFPFVCLQICRSFSAFRFSFRWWYRDLGCFSFGLHHLRLPFDT</sequence>
<proteinExistence type="predicted"/>
<dbReference type="Proteomes" id="UP001412239">
    <property type="component" value="Unassembled WGS sequence"/>
</dbReference>
<reference evidence="1" key="1">
    <citation type="submission" date="2015-10" db="EMBL/GenBank/DDBJ databases">
        <authorList>
            <person name="Regsiter A."/>
            <person name="william w."/>
        </authorList>
    </citation>
    <scope>NUCLEOTIDE SEQUENCE</scope>
    <source>
        <strain evidence="1">Montdore</strain>
    </source>
</reference>
<protein>
    <submittedName>
        <fullName evidence="1">Uncharacterized protein</fullName>
    </submittedName>
</protein>
<evidence type="ECO:0000313" key="2">
    <source>
        <dbReference type="Proteomes" id="UP001412239"/>
    </source>
</evidence>
<accession>A0A292Q837</accession>
<organism evidence="1 2">
    <name type="scientific">Tuber aestivum</name>
    <name type="common">summer truffle</name>
    <dbReference type="NCBI Taxonomy" id="59557"/>
    <lineage>
        <taxon>Eukaryota</taxon>
        <taxon>Fungi</taxon>
        <taxon>Dikarya</taxon>
        <taxon>Ascomycota</taxon>
        <taxon>Pezizomycotina</taxon>
        <taxon>Pezizomycetes</taxon>
        <taxon>Pezizales</taxon>
        <taxon>Tuberaceae</taxon>
        <taxon>Tuber</taxon>
    </lineage>
</organism>
<keyword evidence="2" id="KW-1185">Reference proteome</keyword>
<dbReference type="EMBL" id="LN890955">
    <property type="protein sequence ID" value="CUS14857.1"/>
    <property type="molecule type" value="Genomic_DNA"/>
</dbReference>
<dbReference type="AlphaFoldDB" id="A0A292Q837"/>